<evidence type="ECO:0000256" key="3">
    <source>
        <dbReference type="ARBA" id="ARBA00022692"/>
    </source>
</evidence>
<evidence type="ECO:0000256" key="5">
    <source>
        <dbReference type="ARBA" id="ARBA00022989"/>
    </source>
</evidence>
<dbReference type="FunFam" id="2.10.250.10:FF:000001">
    <property type="entry name" value="Calnexin homolog"/>
    <property type="match status" value="1"/>
</dbReference>
<protein>
    <submittedName>
        <fullName evidence="11">Uncharacterized protein</fullName>
    </submittedName>
</protein>
<feature type="transmembrane region" description="Helical" evidence="9">
    <location>
        <begin position="474"/>
        <end position="494"/>
    </location>
</feature>
<feature type="signal peptide" evidence="9">
    <location>
        <begin position="1"/>
        <end position="20"/>
    </location>
</feature>
<dbReference type="InterPro" id="IPR013320">
    <property type="entry name" value="ConA-like_dom_sf"/>
</dbReference>
<dbReference type="InterPro" id="IPR009033">
    <property type="entry name" value="Calreticulin/calnexin_P_dom_sf"/>
</dbReference>
<organism evidence="11">
    <name type="scientific">Dendroctonus ponderosae</name>
    <name type="common">Mountain pine beetle</name>
    <dbReference type="NCBI Taxonomy" id="77166"/>
    <lineage>
        <taxon>Eukaryota</taxon>
        <taxon>Metazoa</taxon>
        <taxon>Ecdysozoa</taxon>
        <taxon>Arthropoda</taxon>
        <taxon>Hexapoda</taxon>
        <taxon>Insecta</taxon>
        <taxon>Pterygota</taxon>
        <taxon>Neoptera</taxon>
        <taxon>Endopterygota</taxon>
        <taxon>Coleoptera</taxon>
        <taxon>Polyphaga</taxon>
        <taxon>Cucujiformia</taxon>
        <taxon>Curculionidae</taxon>
        <taxon>Scolytinae</taxon>
        <taxon>Dendroctonus</taxon>
    </lineage>
</organism>
<keyword evidence="4 9" id="KW-0256">Endoplasmic reticulum</keyword>
<evidence type="ECO:0000313" key="11">
    <source>
        <dbReference type="EMBL" id="ENN74582.1"/>
    </source>
</evidence>
<feature type="compositionally biased region" description="Basic and acidic residues" evidence="10">
    <location>
        <begin position="264"/>
        <end position="278"/>
    </location>
</feature>
<dbReference type="SUPFAM" id="SSF49899">
    <property type="entry name" value="Concanavalin A-like lectins/glucanases"/>
    <property type="match status" value="1"/>
</dbReference>
<comment type="function">
    <text evidence="8">Calcium-binding protein that interacts with newly synthesized monoglucosylated glycoproteins in the endoplasmic reticulum. It may act in assisting protein assembly and/or in the retention within the ER of unassembled protein subunits. It seems to play a major role in the quality control apparatus of the ER by the retention of incorrectly folded proteins. Required for embryogenesis and larval development under heat and ER stress conditions. May be important for germ cell development. Involved in neuronal necrotic cell death.</text>
</comment>
<accession>N6U7N8</accession>
<dbReference type="OrthoDB" id="1938156at2759"/>
<dbReference type="Gene3D" id="2.10.250.10">
    <property type="entry name" value="Calreticulin/calnexin, P domain"/>
    <property type="match status" value="1"/>
</dbReference>
<feature type="chain" id="PRO_5010896536" evidence="9">
    <location>
        <begin position="21"/>
        <end position="589"/>
    </location>
</feature>
<evidence type="ECO:0000256" key="2">
    <source>
        <dbReference type="ARBA" id="ARBA00010983"/>
    </source>
</evidence>
<dbReference type="FunFam" id="2.60.120.200:FF:000011">
    <property type="entry name" value="Probable calnexin"/>
    <property type="match status" value="1"/>
</dbReference>
<evidence type="ECO:0000256" key="8">
    <source>
        <dbReference type="ARBA" id="ARBA00053392"/>
    </source>
</evidence>
<feature type="region of interest" description="Disordered" evidence="10">
    <location>
        <begin position="247"/>
        <end position="289"/>
    </location>
</feature>
<keyword evidence="5 9" id="KW-1133">Transmembrane helix</keyword>
<dbReference type="PANTHER" id="PTHR11073:SF1">
    <property type="entry name" value="CALNEXIN 14D-RELATED"/>
    <property type="match status" value="1"/>
</dbReference>
<dbReference type="AlphaFoldDB" id="N6U7N8"/>
<dbReference type="GO" id="GO:0036503">
    <property type="term" value="P:ERAD pathway"/>
    <property type="evidence" value="ECO:0007669"/>
    <property type="project" value="TreeGrafter"/>
</dbReference>
<dbReference type="SUPFAM" id="SSF63887">
    <property type="entry name" value="P-domain of calnexin/calreticulin"/>
    <property type="match status" value="1"/>
</dbReference>
<dbReference type="GO" id="GO:0005509">
    <property type="term" value="F:calcium ion binding"/>
    <property type="evidence" value="ECO:0007669"/>
    <property type="project" value="InterPro"/>
</dbReference>
<dbReference type="PRINTS" id="PR00626">
    <property type="entry name" value="CALRETICULIN"/>
</dbReference>
<dbReference type="HOGENOM" id="CLU_018224_2_0_1"/>
<dbReference type="OMA" id="SGCGKWE"/>
<gene>
    <name evidence="11" type="ORF">YQE_08835</name>
</gene>
<keyword evidence="3 9" id="KW-0812">Transmembrane</keyword>
<feature type="compositionally biased region" description="Acidic residues" evidence="10">
    <location>
        <begin position="538"/>
        <end position="554"/>
    </location>
</feature>
<dbReference type="GO" id="GO:0006457">
    <property type="term" value="P:protein folding"/>
    <property type="evidence" value="ECO:0007669"/>
    <property type="project" value="InterPro"/>
</dbReference>
<evidence type="ECO:0000256" key="7">
    <source>
        <dbReference type="ARBA" id="ARBA00023186"/>
    </source>
</evidence>
<dbReference type="GO" id="GO:0005789">
    <property type="term" value="C:endoplasmic reticulum membrane"/>
    <property type="evidence" value="ECO:0007669"/>
    <property type="project" value="UniProtKB-SubCell"/>
</dbReference>
<dbReference type="Gene3D" id="2.60.120.200">
    <property type="match status" value="1"/>
</dbReference>
<sequence length="589" mass="66505">MRTKGCTALLLVALFATCYSQETDDEVTIETVEDTDIPYESPTPLDSSKVYFAHHFDSPSAFDKTWVKSEAKKEGIEDEIAKYDGQWGIESPQKDGLKGDLGLVLKSKAKHSAISANLKRPFVFKDKPLIVQYEVLLQEGQECGGAYLKLLSDIRDTNNLKNFHDKTPYSIMFGPDKCGNDHKLHFIFNHKNPKNGSVEEKHCEKSKERLEESFADKLPHLYTLILRPDNTFEIQLDRKTVKSGSLLEDFSPAVNPPAEIEDPEDKKPEDWDEREKIPDPTAVKPGDWDEDAPAQIVDESQTIPDGYVSWFPSGWLENEPKLIQDPVAEKPADWDTEMDGEWEAPLIENPLCADAPGCGPWESPLVNNPAYKGKWRAPLIDNLNYKGKWRPRKIPNPHFFEDKQPFKMQTISAVGFELWSMSNNILFDNVIITEEVEVAEHWASATFDKKRQKIAIESDSVVQKLAKLTADYPILWAVYIIVLGIPVVFILYLCCKPSASQKQETEELAEAAMKKKTDEPAEAEDAAVPEEAKTAEVNEVEEEDKDSGKDDEDAEKNSNPDSDEDNEAVETNQVTEAGEGTRKRKVRKD</sequence>
<dbReference type="PANTHER" id="PTHR11073">
    <property type="entry name" value="CALRETICULIN AND CALNEXIN"/>
    <property type="match status" value="1"/>
</dbReference>
<keyword evidence="7 9" id="KW-0143">Chaperone</keyword>
<feature type="non-terminal residue" evidence="11">
    <location>
        <position position="1"/>
    </location>
</feature>
<evidence type="ECO:0000256" key="10">
    <source>
        <dbReference type="SAM" id="MobiDB-lite"/>
    </source>
</evidence>
<dbReference type="Pfam" id="PF00262">
    <property type="entry name" value="Calreticulin"/>
    <property type="match status" value="1"/>
</dbReference>
<dbReference type="GO" id="GO:0051082">
    <property type="term" value="F:unfolded protein binding"/>
    <property type="evidence" value="ECO:0007669"/>
    <property type="project" value="InterPro"/>
</dbReference>
<dbReference type="InterPro" id="IPR018124">
    <property type="entry name" value="Calret/calnex_CS"/>
</dbReference>
<dbReference type="PROSITE" id="PS00804">
    <property type="entry name" value="CALRETICULIN_2"/>
    <property type="match status" value="1"/>
</dbReference>
<dbReference type="EMBL" id="KB741038">
    <property type="protein sequence ID" value="ENN74582.1"/>
    <property type="molecule type" value="Genomic_DNA"/>
</dbReference>
<evidence type="ECO:0000256" key="4">
    <source>
        <dbReference type="ARBA" id="ARBA00022824"/>
    </source>
</evidence>
<proteinExistence type="inferred from homology"/>
<feature type="region of interest" description="Disordered" evidence="10">
    <location>
        <begin position="510"/>
        <end position="589"/>
    </location>
</feature>
<keyword evidence="6 9" id="KW-0472">Membrane</keyword>
<evidence type="ECO:0000256" key="1">
    <source>
        <dbReference type="ARBA" id="ARBA00004115"/>
    </source>
</evidence>
<dbReference type="InterPro" id="IPR001580">
    <property type="entry name" value="Calret/calnex"/>
</dbReference>
<evidence type="ECO:0000256" key="9">
    <source>
        <dbReference type="RuleBase" id="RU362126"/>
    </source>
</evidence>
<comment type="similarity">
    <text evidence="2 9">Belongs to the calreticulin family.</text>
</comment>
<comment type="subcellular location">
    <subcellularLocation>
        <location evidence="1">Endoplasmic reticulum membrane</location>
        <topology evidence="1">Single-pass type I membrane protein</topology>
    </subcellularLocation>
</comment>
<keyword evidence="9" id="KW-0732">Signal</keyword>
<evidence type="ECO:0000256" key="6">
    <source>
        <dbReference type="ARBA" id="ARBA00023136"/>
    </source>
</evidence>
<name>N6U7N8_DENPD</name>
<reference evidence="11" key="1">
    <citation type="journal article" date="2013" name="Genome Biol.">
        <title>Draft genome of the mountain pine beetle, Dendroctonus ponderosae Hopkins, a major forest pest.</title>
        <authorList>
            <person name="Keeling C.I."/>
            <person name="Yuen M.M."/>
            <person name="Liao N.Y."/>
            <person name="Docking T.R."/>
            <person name="Chan S.K."/>
            <person name="Taylor G.A."/>
            <person name="Palmquist D.L."/>
            <person name="Jackman S.D."/>
            <person name="Nguyen A."/>
            <person name="Li M."/>
            <person name="Henderson H."/>
            <person name="Janes J.K."/>
            <person name="Zhao Y."/>
            <person name="Pandoh P."/>
            <person name="Moore R."/>
            <person name="Sperling F.A."/>
            <person name="Huber D.P."/>
            <person name="Birol I."/>
            <person name="Jones S.J."/>
            <person name="Bohlmann J."/>
        </authorList>
    </citation>
    <scope>NUCLEOTIDE SEQUENCE</scope>
</reference>